<keyword evidence="13" id="KW-1185">Reference proteome</keyword>
<dbReference type="GO" id="GO:0019288">
    <property type="term" value="P:isopentenyl diphosphate biosynthetic process, methylerythritol 4-phosphate pathway"/>
    <property type="evidence" value="ECO:0007669"/>
    <property type="project" value="UniProtKB-UniRule"/>
</dbReference>
<dbReference type="EC" id="4.6.1.12" evidence="5 9"/>
<keyword evidence="7 9" id="KW-0414">Isoprene biosynthesis</keyword>
<dbReference type="InterPro" id="IPR036571">
    <property type="entry name" value="MECDP_synthase_sf"/>
</dbReference>
<evidence type="ECO:0000313" key="13">
    <source>
        <dbReference type="Proteomes" id="UP000448235"/>
    </source>
</evidence>
<dbReference type="GO" id="GO:0046872">
    <property type="term" value="F:metal ion binding"/>
    <property type="evidence" value="ECO:0007669"/>
    <property type="project" value="UniProtKB-KW"/>
</dbReference>
<evidence type="ECO:0000256" key="8">
    <source>
        <dbReference type="ARBA" id="ARBA00023239"/>
    </source>
</evidence>
<organism evidence="12 13">
    <name type="scientific">Halomonas icarae</name>
    <dbReference type="NCBI Taxonomy" id="2691040"/>
    <lineage>
        <taxon>Bacteria</taxon>
        <taxon>Pseudomonadati</taxon>
        <taxon>Pseudomonadota</taxon>
        <taxon>Gammaproteobacteria</taxon>
        <taxon>Oceanospirillales</taxon>
        <taxon>Halomonadaceae</taxon>
        <taxon>Halomonas</taxon>
    </lineage>
</organism>
<evidence type="ECO:0000256" key="2">
    <source>
        <dbReference type="ARBA" id="ARBA00004709"/>
    </source>
</evidence>
<feature type="domain" description="2-C-methyl-D-erythritol 2,4-cyclodiphosphate synthase" evidence="11">
    <location>
        <begin position="1"/>
        <end position="154"/>
    </location>
</feature>
<feature type="binding site" evidence="9">
    <location>
        <position position="10"/>
    </location>
    <ligand>
        <name>a divalent metal cation</name>
        <dbReference type="ChEBI" id="CHEBI:60240"/>
    </ligand>
</feature>
<dbReference type="PANTHER" id="PTHR43181:SF1">
    <property type="entry name" value="2-C-METHYL-D-ERYTHRITOL 2,4-CYCLODIPHOSPHATE SYNTHASE, CHLOROPLASTIC"/>
    <property type="match status" value="1"/>
</dbReference>
<comment type="subunit">
    <text evidence="4 9">Homotrimer.</text>
</comment>
<comment type="cofactor">
    <cofactor evidence="9">
        <name>a divalent metal cation</name>
        <dbReference type="ChEBI" id="CHEBI:60240"/>
    </cofactor>
    <text evidence="9">Binds 1 divalent metal cation per subunit.</text>
</comment>
<dbReference type="EMBL" id="WUTS01000001">
    <property type="protein sequence ID" value="NAW13053.1"/>
    <property type="molecule type" value="Genomic_DNA"/>
</dbReference>
<feature type="binding site" evidence="9">
    <location>
        <position position="42"/>
    </location>
    <ligand>
        <name>a divalent metal cation</name>
        <dbReference type="ChEBI" id="CHEBI:60240"/>
    </ligand>
</feature>
<feature type="site" description="Transition state stabilizer" evidence="9">
    <location>
        <position position="133"/>
    </location>
</feature>
<dbReference type="InterPro" id="IPR003526">
    <property type="entry name" value="MECDP_synthase"/>
</dbReference>
<dbReference type="AlphaFoldDB" id="A0A7X5AMV1"/>
<feature type="binding site" evidence="9">
    <location>
        <begin position="34"/>
        <end position="35"/>
    </location>
    <ligand>
        <name>4-CDP-2-C-methyl-D-erythritol 2-phosphate</name>
        <dbReference type="ChEBI" id="CHEBI:57919"/>
    </ligand>
</feature>
<evidence type="ECO:0000256" key="7">
    <source>
        <dbReference type="ARBA" id="ARBA00023229"/>
    </source>
</evidence>
<comment type="catalytic activity">
    <reaction evidence="1 9 10">
        <text>4-CDP-2-C-methyl-D-erythritol 2-phosphate = 2-C-methyl-D-erythritol 2,4-cyclic diphosphate + CMP</text>
        <dbReference type="Rhea" id="RHEA:23864"/>
        <dbReference type="ChEBI" id="CHEBI:57919"/>
        <dbReference type="ChEBI" id="CHEBI:58483"/>
        <dbReference type="ChEBI" id="CHEBI:60377"/>
        <dbReference type="EC" id="4.6.1.12"/>
    </reaction>
</comment>
<feature type="binding site" evidence="9">
    <location>
        <position position="139"/>
    </location>
    <ligand>
        <name>4-CDP-2-C-methyl-D-erythritol 2-phosphate</name>
        <dbReference type="ChEBI" id="CHEBI:57919"/>
    </ligand>
</feature>
<dbReference type="RefSeq" id="WP_161423387.1">
    <property type="nucleotide sequence ID" value="NZ_JARWMY010000004.1"/>
</dbReference>
<dbReference type="PANTHER" id="PTHR43181">
    <property type="entry name" value="2-C-METHYL-D-ERYTHRITOL 2,4-CYCLODIPHOSPHATE SYNTHASE, CHLOROPLASTIC"/>
    <property type="match status" value="1"/>
</dbReference>
<feature type="binding site" evidence="9">
    <location>
        <begin position="56"/>
        <end position="58"/>
    </location>
    <ligand>
        <name>4-CDP-2-C-methyl-D-erythritol 2-phosphate</name>
        <dbReference type="ChEBI" id="CHEBI:57919"/>
    </ligand>
</feature>
<evidence type="ECO:0000256" key="6">
    <source>
        <dbReference type="ARBA" id="ARBA00022723"/>
    </source>
</evidence>
<feature type="binding site" evidence="9">
    <location>
        <begin position="132"/>
        <end position="135"/>
    </location>
    <ligand>
        <name>4-CDP-2-C-methyl-D-erythritol 2-phosphate</name>
        <dbReference type="ChEBI" id="CHEBI:57919"/>
    </ligand>
</feature>
<comment type="similarity">
    <text evidence="3 9 10">Belongs to the IspF family.</text>
</comment>
<evidence type="ECO:0000313" key="12">
    <source>
        <dbReference type="EMBL" id="NAW13053.1"/>
    </source>
</evidence>
<protein>
    <recommendedName>
        <fullName evidence="5 9">2-C-methyl-D-erythritol 2,4-cyclodiphosphate synthase</fullName>
        <shortName evidence="9">MECDP-synthase</shortName>
        <shortName evidence="9">MECPP-synthase</shortName>
        <shortName evidence="9">MECPS</shortName>
        <ecNumber evidence="5 9">4.6.1.12</ecNumber>
    </recommendedName>
</protein>
<evidence type="ECO:0000256" key="10">
    <source>
        <dbReference type="RuleBase" id="RU004395"/>
    </source>
</evidence>
<dbReference type="CDD" id="cd00554">
    <property type="entry name" value="MECDP_synthase"/>
    <property type="match status" value="1"/>
</dbReference>
<feature type="binding site" evidence="9">
    <location>
        <position position="8"/>
    </location>
    <ligand>
        <name>a divalent metal cation</name>
        <dbReference type="ChEBI" id="CHEBI:60240"/>
    </ligand>
</feature>
<dbReference type="GO" id="GO:0016114">
    <property type="term" value="P:terpenoid biosynthetic process"/>
    <property type="evidence" value="ECO:0007669"/>
    <property type="project" value="InterPro"/>
</dbReference>
<reference evidence="12 13" key="1">
    <citation type="submission" date="2019-12" db="EMBL/GenBank/DDBJ databases">
        <title>Draft genome sequencing of Halomonas icarensis D1-1.</title>
        <authorList>
            <person name="Pandiyan K."/>
            <person name="Kushwaha P."/>
            <person name="Gowdham M."/>
            <person name="Chakdar H."/>
            <person name="Singh A."/>
            <person name="Kumar M."/>
            <person name="Saxena A.K."/>
        </authorList>
    </citation>
    <scope>NUCLEOTIDE SEQUENCE [LARGE SCALE GENOMIC DNA]</scope>
    <source>
        <strain evidence="12 13">D1-1</strain>
    </source>
</reference>
<comment type="pathway">
    <text evidence="2 9">Isoprenoid biosynthesis; isopentenyl diphosphate biosynthesis via DXP pathway; isopentenyl diphosphate from 1-deoxy-D-xylulose 5-phosphate: step 4/6.</text>
</comment>
<dbReference type="Gene3D" id="3.30.1330.50">
    <property type="entry name" value="2-C-methyl-D-erythritol 2,4-cyclodiphosphate synthase"/>
    <property type="match status" value="1"/>
</dbReference>
<evidence type="ECO:0000259" key="11">
    <source>
        <dbReference type="Pfam" id="PF02542"/>
    </source>
</evidence>
<gene>
    <name evidence="9 12" type="primary">ispF</name>
    <name evidence="12" type="ORF">GRB80_09350</name>
</gene>
<evidence type="ECO:0000256" key="5">
    <source>
        <dbReference type="ARBA" id="ARBA00012579"/>
    </source>
</evidence>
<dbReference type="Pfam" id="PF02542">
    <property type="entry name" value="YgbB"/>
    <property type="match status" value="1"/>
</dbReference>
<feature type="binding site" evidence="9">
    <location>
        <position position="142"/>
    </location>
    <ligand>
        <name>4-CDP-2-C-methyl-D-erythritol 2-phosphate</name>
        <dbReference type="ChEBI" id="CHEBI:57919"/>
    </ligand>
</feature>
<dbReference type="InterPro" id="IPR020555">
    <property type="entry name" value="MECDP_synthase_CS"/>
</dbReference>
<dbReference type="NCBIfam" id="TIGR00151">
    <property type="entry name" value="ispF"/>
    <property type="match status" value="1"/>
</dbReference>
<feature type="binding site" evidence="9">
    <location>
        <begin position="100"/>
        <end position="106"/>
    </location>
    <ligand>
        <name>4-CDP-2-C-methyl-D-erythritol 2-phosphate</name>
        <dbReference type="ChEBI" id="CHEBI:57919"/>
    </ligand>
</feature>
<comment type="caution">
    <text evidence="12">The sequence shown here is derived from an EMBL/GenBank/DDBJ whole genome shotgun (WGS) entry which is preliminary data.</text>
</comment>
<dbReference type="FunFam" id="3.30.1330.50:FF:000001">
    <property type="entry name" value="2-C-methyl-D-erythritol 2,4-cyclodiphosphate synthase"/>
    <property type="match status" value="1"/>
</dbReference>
<dbReference type="PROSITE" id="PS01350">
    <property type="entry name" value="ISPF"/>
    <property type="match status" value="1"/>
</dbReference>
<evidence type="ECO:0000256" key="3">
    <source>
        <dbReference type="ARBA" id="ARBA00008480"/>
    </source>
</evidence>
<keyword evidence="6 9" id="KW-0479">Metal-binding</keyword>
<dbReference type="UniPathway" id="UPA00056">
    <property type="reaction ID" value="UER00095"/>
</dbReference>
<evidence type="ECO:0000256" key="9">
    <source>
        <dbReference type="HAMAP-Rule" id="MF_00107"/>
    </source>
</evidence>
<dbReference type="HAMAP" id="MF_00107">
    <property type="entry name" value="IspF"/>
    <property type="match status" value="1"/>
</dbReference>
<dbReference type="SUPFAM" id="SSF69765">
    <property type="entry name" value="IpsF-like"/>
    <property type="match status" value="1"/>
</dbReference>
<dbReference type="Proteomes" id="UP000448235">
    <property type="component" value="Unassembled WGS sequence"/>
</dbReference>
<accession>A0A7X5AMV1</accession>
<evidence type="ECO:0000256" key="1">
    <source>
        <dbReference type="ARBA" id="ARBA00000200"/>
    </source>
</evidence>
<dbReference type="GO" id="GO:0008685">
    <property type="term" value="F:2-C-methyl-D-erythritol 2,4-cyclodiphosphate synthase activity"/>
    <property type="evidence" value="ECO:0007669"/>
    <property type="project" value="UniProtKB-UniRule"/>
</dbReference>
<sequence>MRIGHGFDVHRFGEGDHLMIGGVAVPFERGFVAHSDGDVLLHAVSDALLGACALGDIGRHFPDTDPAWKGADSRDLLRRVVALVHQAGYRVGNLDATLMAQAPKMAPHVEAMATNVAADLGVERSAVNVKATTTERLGFTGRGEGIAAEAVALLLPVSSGVDNEATASEGAGE</sequence>
<name>A0A7X5AMV1_9GAMM</name>
<proteinExistence type="inferred from homology"/>
<feature type="binding site" evidence="9">
    <location>
        <begin position="8"/>
        <end position="10"/>
    </location>
    <ligand>
        <name>4-CDP-2-C-methyl-D-erythritol 2-phosphate</name>
        <dbReference type="ChEBI" id="CHEBI:57919"/>
    </ligand>
</feature>
<feature type="binding site" evidence="9">
    <location>
        <begin position="61"/>
        <end position="65"/>
    </location>
    <ligand>
        <name>4-CDP-2-C-methyl-D-erythritol 2-phosphate</name>
        <dbReference type="ChEBI" id="CHEBI:57919"/>
    </ligand>
</feature>
<comment type="function">
    <text evidence="9">Involved in the biosynthesis of isopentenyl diphosphate (IPP) and dimethylallyl diphosphate (DMAPP), two major building blocks of isoprenoid compounds. Catalyzes the conversion of 4-diphosphocytidyl-2-C-methyl-D-erythritol 2-phosphate (CDP-ME2P) to 2-C-methyl-D-erythritol 2,4-cyclodiphosphate (ME-CPP) with a corresponding release of cytidine 5-monophosphate (CMP).</text>
</comment>
<evidence type="ECO:0000256" key="4">
    <source>
        <dbReference type="ARBA" id="ARBA00011233"/>
    </source>
</evidence>
<keyword evidence="8 9" id="KW-0456">Lyase</keyword>
<feature type="site" description="Transition state stabilizer" evidence="9">
    <location>
        <position position="34"/>
    </location>
</feature>